<feature type="region of interest" description="Disordered" evidence="1">
    <location>
        <begin position="1"/>
        <end position="29"/>
    </location>
</feature>
<reference evidence="2" key="2">
    <citation type="journal article" date="2023" name="Int. J. Mol. Sci.">
        <title>De Novo Assembly and Annotation of 11 Diverse Shrub Willow (Salix) Genomes Reveals Novel Gene Organization in Sex-Linked Regions.</title>
        <authorList>
            <person name="Hyden B."/>
            <person name="Feng K."/>
            <person name="Yates T.B."/>
            <person name="Jawdy S."/>
            <person name="Cereghino C."/>
            <person name="Smart L.B."/>
            <person name="Muchero W."/>
        </authorList>
    </citation>
    <scope>NUCLEOTIDE SEQUENCE</scope>
    <source>
        <tissue evidence="2">Shoot tip</tissue>
    </source>
</reference>
<keyword evidence="3" id="KW-1185">Reference proteome</keyword>
<dbReference type="Proteomes" id="UP001151532">
    <property type="component" value="Chromosome 17"/>
</dbReference>
<evidence type="ECO:0000256" key="1">
    <source>
        <dbReference type="SAM" id="MobiDB-lite"/>
    </source>
</evidence>
<dbReference type="AlphaFoldDB" id="A0A9Q0ZHW9"/>
<sequence length="87" mass="9468">MVENQSAFKYSGSGAAKSSDYQRGAGSKTRLVKTRWSNFVGSSYKADDTDLTHCIFFPFLPVNSTVKGKASFFSGGFDLCHEAAEIL</sequence>
<evidence type="ECO:0000313" key="3">
    <source>
        <dbReference type="Proteomes" id="UP001151532"/>
    </source>
</evidence>
<accession>A0A9Q0ZHW9</accession>
<reference evidence="2" key="1">
    <citation type="submission" date="2022-11" db="EMBL/GenBank/DDBJ databases">
        <authorList>
            <person name="Hyden B.L."/>
            <person name="Feng K."/>
            <person name="Yates T."/>
            <person name="Jawdy S."/>
            <person name="Smart L.B."/>
            <person name="Muchero W."/>
        </authorList>
    </citation>
    <scope>NUCLEOTIDE SEQUENCE</scope>
    <source>
        <tissue evidence="2">Shoot tip</tissue>
    </source>
</reference>
<dbReference type="EMBL" id="JAPFFK010000011">
    <property type="protein sequence ID" value="KAJ6735255.1"/>
    <property type="molecule type" value="Genomic_DNA"/>
</dbReference>
<protein>
    <submittedName>
        <fullName evidence="2">Uncharacterized protein</fullName>
    </submittedName>
</protein>
<proteinExistence type="predicted"/>
<gene>
    <name evidence="2" type="ORF">OIU79_002345</name>
</gene>
<organism evidence="2 3">
    <name type="scientific">Salix purpurea</name>
    <name type="common">Purple osier willow</name>
    <dbReference type="NCBI Taxonomy" id="77065"/>
    <lineage>
        <taxon>Eukaryota</taxon>
        <taxon>Viridiplantae</taxon>
        <taxon>Streptophyta</taxon>
        <taxon>Embryophyta</taxon>
        <taxon>Tracheophyta</taxon>
        <taxon>Spermatophyta</taxon>
        <taxon>Magnoliopsida</taxon>
        <taxon>eudicotyledons</taxon>
        <taxon>Gunneridae</taxon>
        <taxon>Pentapetalae</taxon>
        <taxon>rosids</taxon>
        <taxon>fabids</taxon>
        <taxon>Malpighiales</taxon>
        <taxon>Salicaceae</taxon>
        <taxon>Saliceae</taxon>
        <taxon>Salix</taxon>
    </lineage>
</organism>
<comment type="caution">
    <text evidence="2">The sequence shown here is derived from an EMBL/GenBank/DDBJ whole genome shotgun (WGS) entry which is preliminary data.</text>
</comment>
<name>A0A9Q0ZHW9_SALPP</name>
<evidence type="ECO:0000313" key="2">
    <source>
        <dbReference type="EMBL" id="KAJ6735255.1"/>
    </source>
</evidence>